<dbReference type="STRING" id="229921.ADN01_03210"/>
<comment type="caution">
    <text evidence="5">The sequence shown here is derived from an EMBL/GenBank/DDBJ whole genome shotgun (WGS) entry which is preliminary data.</text>
</comment>
<evidence type="ECO:0000256" key="1">
    <source>
        <dbReference type="ARBA" id="ARBA00004496"/>
    </source>
</evidence>
<dbReference type="RefSeq" id="WP_062416934.1">
    <property type="nucleotide sequence ID" value="NZ_DF967974.1"/>
</dbReference>
<dbReference type="EMBL" id="LGCM01000014">
    <property type="protein sequence ID" value="KPL89898.1"/>
    <property type="molecule type" value="Genomic_DNA"/>
</dbReference>
<evidence type="ECO:0000256" key="3">
    <source>
        <dbReference type="ARBA" id="ARBA00022490"/>
    </source>
</evidence>
<dbReference type="GO" id="GO:0002143">
    <property type="term" value="P:tRNA wobble position uridine thiolation"/>
    <property type="evidence" value="ECO:0007669"/>
    <property type="project" value="TreeGrafter"/>
</dbReference>
<comment type="subcellular location">
    <subcellularLocation>
        <location evidence="1">Cytoplasm</location>
    </subcellularLocation>
</comment>
<dbReference type="SUPFAM" id="SSF69721">
    <property type="entry name" value="DsrC, the gamma subunit of dissimilatory sulfite reductase"/>
    <property type="match status" value="1"/>
</dbReference>
<reference evidence="5 6" key="1">
    <citation type="submission" date="2015-07" db="EMBL/GenBank/DDBJ databases">
        <title>Genome sequence of Levilinea saccharolytica DSM 16555.</title>
        <authorList>
            <person name="Hemp J."/>
            <person name="Ward L.M."/>
            <person name="Pace L.A."/>
            <person name="Fischer W.W."/>
        </authorList>
    </citation>
    <scope>NUCLEOTIDE SEQUENCE [LARGE SCALE GENOMIC DNA]</scope>
    <source>
        <strain evidence="5 6">KIBI-1</strain>
    </source>
</reference>
<feature type="active site" description="Cysteine persulfide intermediate" evidence="4">
    <location>
        <position position="104"/>
    </location>
</feature>
<protein>
    <submittedName>
        <fullName evidence="5">Sulfur relay protein DsrC</fullName>
    </submittedName>
</protein>
<evidence type="ECO:0000256" key="4">
    <source>
        <dbReference type="PIRSR" id="PIRSR006223-50"/>
    </source>
</evidence>
<gene>
    <name evidence="5" type="ORF">ADN01_03210</name>
</gene>
<dbReference type="GO" id="GO:0097163">
    <property type="term" value="F:sulfur carrier activity"/>
    <property type="evidence" value="ECO:0007669"/>
    <property type="project" value="TreeGrafter"/>
</dbReference>
<dbReference type="InterPro" id="IPR043163">
    <property type="entry name" value="DsrC-like_N"/>
</dbReference>
<dbReference type="GO" id="GO:0005737">
    <property type="term" value="C:cytoplasm"/>
    <property type="evidence" value="ECO:0007669"/>
    <property type="project" value="UniProtKB-SubCell"/>
</dbReference>
<dbReference type="Gene3D" id="1.10.10.370">
    <property type="entry name" value="DsrC-like protein, C-terminal domain"/>
    <property type="match status" value="1"/>
</dbReference>
<dbReference type="NCBIfam" id="TIGR03342">
    <property type="entry name" value="dsrC_tusE_dsvC"/>
    <property type="match status" value="1"/>
</dbReference>
<dbReference type="PANTHER" id="PTHR37010:SF1">
    <property type="entry name" value="SULFURTRANSFERASE TUSE"/>
    <property type="match status" value="1"/>
</dbReference>
<dbReference type="InterPro" id="IPR025526">
    <property type="entry name" value="DsrC-like_dom_sf"/>
</dbReference>
<dbReference type="PIRSF" id="PIRSF006223">
    <property type="entry name" value="DsrC_TusE"/>
    <property type="match status" value="1"/>
</dbReference>
<comment type="similarity">
    <text evidence="2">Belongs to the DsrC/TusE family.</text>
</comment>
<evidence type="ECO:0000313" key="6">
    <source>
        <dbReference type="Proteomes" id="UP000050501"/>
    </source>
</evidence>
<dbReference type="OrthoDB" id="9786347at2"/>
<evidence type="ECO:0000256" key="2">
    <source>
        <dbReference type="ARBA" id="ARBA00005718"/>
    </source>
</evidence>
<proteinExistence type="inferred from homology"/>
<dbReference type="Pfam" id="PF04358">
    <property type="entry name" value="DsrC"/>
    <property type="match status" value="1"/>
</dbReference>
<dbReference type="InterPro" id="IPR007453">
    <property type="entry name" value="DsrC/TusE"/>
</dbReference>
<dbReference type="AlphaFoldDB" id="A0A0N8GSP8"/>
<dbReference type="PANTHER" id="PTHR37010">
    <property type="entry name" value="SULFURTRANSFERASE TUSE"/>
    <property type="match status" value="1"/>
</dbReference>
<accession>A0A0N8GSP8</accession>
<sequence length="105" mass="11199">MATRTIAGKTVAVNEEGFMTNPAEWTQEIAVEIAKEEGIEELTEAHWKVINFCREVGAASGKAPTLRTITNGAGITTKEMFTLFPKGPAKKVAHIAGLGKPEGCV</sequence>
<keyword evidence="6" id="KW-1185">Reference proteome</keyword>
<name>A0A0N8GSP8_9CHLR</name>
<evidence type="ECO:0000313" key="5">
    <source>
        <dbReference type="EMBL" id="KPL89898.1"/>
    </source>
</evidence>
<keyword evidence="3" id="KW-0963">Cytoplasm</keyword>
<dbReference type="InterPro" id="IPR042072">
    <property type="entry name" value="DsrC-like_C"/>
</dbReference>
<dbReference type="Proteomes" id="UP000050501">
    <property type="component" value="Unassembled WGS sequence"/>
</dbReference>
<dbReference type="Gene3D" id="3.30.1420.10">
    <property type="match status" value="1"/>
</dbReference>
<organism evidence="5 6">
    <name type="scientific">Levilinea saccharolytica</name>
    <dbReference type="NCBI Taxonomy" id="229921"/>
    <lineage>
        <taxon>Bacteria</taxon>
        <taxon>Bacillati</taxon>
        <taxon>Chloroflexota</taxon>
        <taxon>Anaerolineae</taxon>
        <taxon>Anaerolineales</taxon>
        <taxon>Anaerolineaceae</taxon>
        <taxon>Levilinea</taxon>
    </lineage>
</organism>